<keyword evidence="1 4" id="KW-0378">Hydrolase</keyword>
<feature type="domain" description="CheB-type methylesterase" evidence="5">
    <location>
        <begin position="16"/>
        <end position="199"/>
    </location>
</feature>
<dbReference type="EMBL" id="BMVU01000021">
    <property type="protein sequence ID" value="GGX83915.1"/>
    <property type="molecule type" value="Genomic_DNA"/>
</dbReference>
<proteinExistence type="predicted"/>
<feature type="active site" evidence="4">
    <location>
        <position position="21"/>
    </location>
</feature>
<reference evidence="6" key="1">
    <citation type="journal article" date="2014" name="Int. J. Syst. Evol. Microbiol.">
        <title>Complete genome sequence of Corynebacterium casei LMG S-19264T (=DSM 44701T), isolated from a smear-ripened cheese.</title>
        <authorList>
            <consortium name="US DOE Joint Genome Institute (JGI-PGF)"/>
            <person name="Walter F."/>
            <person name="Albersmeier A."/>
            <person name="Kalinowski J."/>
            <person name="Ruckert C."/>
        </authorList>
    </citation>
    <scope>NUCLEOTIDE SEQUENCE</scope>
    <source>
        <strain evidence="6">JCM 4790</strain>
    </source>
</reference>
<dbReference type="Proteomes" id="UP000619244">
    <property type="component" value="Unassembled WGS sequence"/>
</dbReference>
<comment type="caution">
    <text evidence="6">The sequence shown here is derived from an EMBL/GenBank/DDBJ whole genome shotgun (WGS) entry which is preliminary data.</text>
</comment>
<dbReference type="GO" id="GO:0008984">
    <property type="term" value="F:protein-glutamate methylesterase activity"/>
    <property type="evidence" value="ECO:0007669"/>
    <property type="project" value="UniProtKB-EC"/>
</dbReference>
<dbReference type="InterPro" id="IPR000673">
    <property type="entry name" value="Sig_transdc_resp-reg_Me-estase"/>
</dbReference>
<evidence type="ECO:0000256" key="2">
    <source>
        <dbReference type="ARBA" id="ARBA00039140"/>
    </source>
</evidence>
<dbReference type="PROSITE" id="PS50122">
    <property type="entry name" value="CHEB"/>
    <property type="match status" value="1"/>
</dbReference>
<feature type="active site" evidence="4">
    <location>
        <position position="141"/>
    </location>
</feature>
<gene>
    <name evidence="6" type="primary">cheB2</name>
    <name evidence="6" type="ORF">GCM10010358_42630</name>
</gene>
<dbReference type="Gene3D" id="3.40.50.180">
    <property type="entry name" value="Methylesterase CheB, C-terminal domain"/>
    <property type="match status" value="1"/>
</dbReference>
<name>A0A918NP00_9ACTN</name>
<dbReference type="SUPFAM" id="SSF52738">
    <property type="entry name" value="Methylesterase CheB, C-terminal domain"/>
    <property type="match status" value="1"/>
</dbReference>
<dbReference type="GO" id="GO:0005737">
    <property type="term" value="C:cytoplasm"/>
    <property type="evidence" value="ECO:0007669"/>
    <property type="project" value="InterPro"/>
</dbReference>
<evidence type="ECO:0000259" key="5">
    <source>
        <dbReference type="PROSITE" id="PS50122"/>
    </source>
</evidence>
<reference evidence="6" key="2">
    <citation type="submission" date="2020-09" db="EMBL/GenBank/DDBJ databases">
        <authorList>
            <person name="Sun Q."/>
            <person name="Ohkuma M."/>
        </authorList>
    </citation>
    <scope>NUCLEOTIDE SEQUENCE</scope>
    <source>
        <strain evidence="6">JCM 4790</strain>
    </source>
</reference>
<evidence type="ECO:0000256" key="1">
    <source>
        <dbReference type="ARBA" id="ARBA00022801"/>
    </source>
</evidence>
<protein>
    <recommendedName>
        <fullName evidence="2">protein-glutamate methylesterase</fullName>
        <ecNumber evidence="2">3.1.1.61</ecNumber>
    </recommendedName>
</protein>
<dbReference type="PANTHER" id="PTHR42872">
    <property type="entry name" value="PROTEIN-GLUTAMATE METHYLESTERASE/PROTEIN-GLUTAMINE GLUTAMINASE"/>
    <property type="match status" value="1"/>
</dbReference>
<dbReference type="EC" id="3.1.1.61" evidence="2"/>
<evidence type="ECO:0000256" key="3">
    <source>
        <dbReference type="ARBA" id="ARBA00048267"/>
    </source>
</evidence>
<organism evidence="6 7">
    <name type="scientific">Streptomyces minutiscleroticus</name>
    <dbReference type="NCBI Taxonomy" id="68238"/>
    <lineage>
        <taxon>Bacteria</taxon>
        <taxon>Bacillati</taxon>
        <taxon>Actinomycetota</taxon>
        <taxon>Actinomycetes</taxon>
        <taxon>Kitasatosporales</taxon>
        <taxon>Streptomycetaceae</taxon>
        <taxon>Streptomyces</taxon>
    </lineage>
</organism>
<keyword evidence="7" id="KW-1185">Reference proteome</keyword>
<dbReference type="Pfam" id="PF01339">
    <property type="entry name" value="CheB_methylest"/>
    <property type="match status" value="1"/>
</dbReference>
<evidence type="ECO:0000313" key="6">
    <source>
        <dbReference type="EMBL" id="GGX83915.1"/>
    </source>
</evidence>
<evidence type="ECO:0000313" key="7">
    <source>
        <dbReference type="Proteomes" id="UP000619244"/>
    </source>
</evidence>
<feature type="active site" evidence="4">
    <location>
        <position position="48"/>
    </location>
</feature>
<dbReference type="RefSeq" id="WP_190191885.1">
    <property type="nucleotide sequence ID" value="NZ_BMVU01000021.1"/>
</dbReference>
<dbReference type="GO" id="GO:0000156">
    <property type="term" value="F:phosphorelay response regulator activity"/>
    <property type="evidence" value="ECO:0007669"/>
    <property type="project" value="InterPro"/>
</dbReference>
<dbReference type="InterPro" id="IPR035909">
    <property type="entry name" value="CheB_C"/>
</dbReference>
<dbReference type="CDD" id="cd16433">
    <property type="entry name" value="CheB"/>
    <property type="match status" value="1"/>
</dbReference>
<keyword evidence="4" id="KW-0145">Chemotaxis</keyword>
<dbReference type="AlphaFoldDB" id="A0A918NP00"/>
<comment type="catalytic activity">
    <reaction evidence="3">
        <text>[protein]-L-glutamate 5-O-methyl ester + H2O = L-glutamyl-[protein] + methanol + H(+)</text>
        <dbReference type="Rhea" id="RHEA:23236"/>
        <dbReference type="Rhea" id="RHEA-COMP:10208"/>
        <dbReference type="Rhea" id="RHEA-COMP:10311"/>
        <dbReference type="ChEBI" id="CHEBI:15377"/>
        <dbReference type="ChEBI" id="CHEBI:15378"/>
        <dbReference type="ChEBI" id="CHEBI:17790"/>
        <dbReference type="ChEBI" id="CHEBI:29973"/>
        <dbReference type="ChEBI" id="CHEBI:82795"/>
        <dbReference type="EC" id="3.1.1.61"/>
    </reaction>
</comment>
<evidence type="ECO:0000256" key="4">
    <source>
        <dbReference type="PROSITE-ProRule" id="PRU00050"/>
    </source>
</evidence>
<dbReference type="GO" id="GO:0006935">
    <property type="term" value="P:chemotaxis"/>
    <property type="evidence" value="ECO:0007669"/>
    <property type="project" value="UniProtKB-UniRule"/>
</dbReference>
<sequence length="202" mass="20877">MDTGAEDARHERCTTVVVGASAGGVAGLGVLLNGLDAGPPVVVLVAQHLRRSRPTQIVAILSRRTGRTVKLAEEGERPRAGVVYVAPPDRHLCVNEDGTLSLSDEGLVNFTRPAADPLFESAARAYGPQVIGCVLTGADSDGARGVEAVKDHGGTVVVQDPVTAEFHGMPKAAVGTGRVDHVLHLADIAPTINRLVAGVECS</sequence>
<dbReference type="PANTHER" id="PTHR42872:SF6">
    <property type="entry name" value="PROTEIN-GLUTAMATE METHYLESTERASE_PROTEIN-GLUTAMINE GLUTAMINASE"/>
    <property type="match status" value="1"/>
</dbReference>
<accession>A0A918NP00</accession>